<evidence type="ECO:0000313" key="10">
    <source>
        <dbReference type="Proteomes" id="UP000201613"/>
    </source>
</evidence>
<feature type="transmembrane region" description="Helical" evidence="8">
    <location>
        <begin position="39"/>
        <end position="65"/>
    </location>
</feature>
<dbReference type="PANTHER" id="PTHR30269">
    <property type="entry name" value="TRANSMEMBRANE PROTEIN YFCA"/>
    <property type="match status" value="1"/>
</dbReference>
<feature type="transmembrane region" description="Helical" evidence="8">
    <location>
        <begin position="110"/>
        <end position="131"/>
    </location>
</feature>
<protein>
    <recommendedName>
        <fullName evidence="8">Probable membrane transporter protein</fullName>
    </recommendedName>
</protein>
<dbReference type="InterPro" id="IPR052017">
    <property type="entry name" value="TSUP"/>
</dbReference>
<feature type="transmembrane region" description="Helical" evidence="8">
    <location>
        <begin position="6"/>
        <end position="27"/>
    </location>
</feature>
<feature type="transmembrane region" description="Helical" evidence="8">
    <location>
        <begin position="182"/>
        <end position="201"/>
    </location>
</feature>
<organism evidence="9 10">
    <name type="scientific">Flavimaricola marinus</name>
    <dbReference type="NCBI Taxonomy" id="1819565"/>
    <lineage>
        <taxon>Bacteria</taxon>
        <taxon>Pseudomonadati</taxon>
        <taxon>Pseudomonadota</taxon>
        <taxon>Alphaproteobacteria</taxon>
        <taxon>Rhodobacterales</taxon>
        <taxon>Paracoccaceae</taxon>
        <taxon>Flavimaricola</taxon>
    </lineage>
</organism>
<keyword evidence="7 8" id="KW-0472">Membrane</keyword>
<dbReference type="Pfam" id="PF01925">
    <property type="entry name" value="TauE"/>
    <property type="match status" value="1"/>
</dbReference>
<evidence type="ECO:0000256" key="3">
    <source>
        <dbReference type="ARBA" id="ARBA00022448"/>
    </source>
</evidence>
<keyword evidence="5 8" id="KW-0812">Transmembrane</keyword>
<evidence type="ECO:0000256" key="7">
    <source>
        <dbReference type="ARBA" id="ARBA00023136"/>
    </source>
</evidence>
<evidence type="ECO:0000256" key="6">
    <source>
        <dbReference type="ARBA" id="ARBA00022989"/>
    </source>
</evidence>
<dbReference type="GO" id="GO:0005886">
    <property type="term" value="C:plasma membrane"/>
    <property type="evidence" value="ECO:0007669"/>
    <property type="project" value="UniProtKB-SubCell"/>
</dbReference>
<dbReference type="PANTHER" id="PTHR30269:SF32">
    <property type="entry name" value="MEMBRANE TRANSPORTER PROTEIN-RELATED"/>
    <property type="match status" value="1"/>
</dbReference>
<comment type="similarity">
    <text evidence="2 8">Belongs to the 4-toluene sulfonate uptake permease (TSUP) (TC 2.A.102) family.</text>
</comment>
<feature type="transmembrane region" description="Helical" evidence="8">
    <location>
        <begin position="151"/>
        <end position="170"/>
    </location>
</feature>
<keyword evidence="3" id="KW-0813">Transport</keyword>
<accession>A0A238LA01</accession>
<evidence type="ECO:0000256" key="4">
    <source>
        <dbReference type="ARBA" id="ARBA00022475"/>
    </source>
</evidence>
<sequence>MDSLFSIIGTLGAGTFAAACAITLVAGTIKGLTGFAMPMIMISGLSLLMPPELALAALIIPTVVTNGVQALRQGWSAALAVVRRFRLYLGCLLVMLLISAQLVRTLPAEALYLLIGVPVTGFALLNLSGWVPKLPAKTNGIEAAVGGFSGFIGGVSGVWGPPTVAYLTALNMPKAAHVQAQGVIYATGALALLGAHLQSGVLRAETAPLSVLMLVPGLLGMMIGQRVQDRIDQKAFRRATLFVLLIAGLNLVRRGLL</sequence>
<gene>
    <name evidence="9" type="ORF">LOM8899_00613</name>
</gene>
<dbReference type="EMBL" id="FXZK01000001">
    <property type="protein sequence ID" value="SMY06488.1"/>
    <property type="molecule type" value="Genomic_DNA"/>
</dbReference>
<keyword evidence="10" id="KW-1185">Reference proteome</keyword>
<dbReference type="AlphaFoldDB" id="A0A238LA01"/>
<name>A0A238LA01_9RHOB</name>
<reference evidence="10" key="1">
    <citation type="submission" date="2017-05" db="EMBL/GenBank/DDBJ databases">
        <authorList>
            <person name="Rodrigo-Torres L."/>
            <person name="Arahal R. D."/>
            <person name="Lucena T."/>
        </authorList>
    </citation>
    <scope>NUCLEOTIDE SEQUENCE [LARGE SCALE GENOMIC DNA]</scope>
    <source>
        <strain evidence="10">CECT 8899</strain>
    </source>
</reference>
<evidence type="ECO:0000256" key="8">
    <source>
        <dbReference type="RuleBase" id="RU363041"/>
    </source>
</evidence>
<dbReference type="InterPro" id="IPR002781">
    <property type="entry name" value="TM_pro_TauE-like"/>
</dbReference>
<keyword evidence="6 8" id="KW-1133">Transmembrane helix</keyword>
<feature type="transmembrane region" description="Helical" evidence="8">
    <location>
        <begin position="235"/>
        <end position="252"/>
    </location>
</feature>
<feature type="transmembrane region" description="Helical" evidence="8">
    <location>
        <begin position="85"/>
        <end position="103"/>
    </location>
</feature>
<comment type="subcellular location">
    <subcellularLocation>
        <location evidence="1 8">Cell membrane</location>
        <topology evidence="1 8">Multi-pass membrane protein</topology>
    </subcellularLocation>
</comment>
<proteinExistence type="inferred from homology"/>
<evidence type="ECO:0000256" key="5">
    <source>
        <dbReference type="ARBA" id="ARBA00022692"/>
    </source>
</evidence>
<evidence type="ECO:0000313" key="9">
    <source>
        <dbReference type="EMBL" id="SMY06488.1"/>
    </source>
</evidence>
<keyword evidence="4 8" id="KW-1003">Cell membrane</keyword>
<dbReference type="Proteomes" id="UP000201613">
    <property type="component" value="Unassembled WGS sequence"/>
</dbReference>
<dbReference type="RefSeq" id="WP_093990660.1">
    <property type="nucleotide sequence ID" value="NZ_FXZK01000001.1"/>
</dbReference>
<evidence type="ECO:0000256" key="1">
    <source>
        <dbReference type="ARBA" id="ARBA00004651"/>
    </source>
</evidence>
<evidence type="ECO:0000256" key="2">
    <source>
        <dbReference type="ARBA" id="ARBA00009142"/>
    </source>
</evidence>
<feature type="transmembrane region" description="Helical" evidence="8">
    <location>
        <begin position="207"/>
        <end position="223"/>
    </location>
</feature>
<dbReference type="OrthoDB" id="9800873at2"/>